<keyword evidence="1" id="KW-0863">Zinc-finger</keyword>
<evidence type="ECO:0000259" key="2">
    <source>
        <dbReference type="PROSITE" id="PS50966"/>
    </source>
</evidence>
<reference evidence="3 4" key="1">
    <citation type="submission" date="2018-05" db="EMBL/GenBank/DDBJ databases">
        <title>Draft genome of Methanospirillum stamsii Pt1.</title>
        <authorList>
            <person name="Dueholm M.S."/>
            <person name="Nielsen P.H."/>
            <person name="Bakmann L.F."/>
            <person name="Otzen D.E."/>
        </authorList>
    </citation>
    <scope>NUCLEOTIDE SEQUENCE [LARGE SCALE GENOMIC DNA]</scope>
    <source>
        <strain evidence="3 4">Pt1</strain>
    </source>
</reference>
<protein>
    <recommendedName>
        <fullName evidence="2">SWIM-type domain-containing protein</fullName>
    </recommendedName>
</protein>
<dbReference type="GeneID" id="97610322"/>
<dbReference type="PANTHER" id="PTHR38133">
    <property type="entry name" value="SLR1429 PROTEIN"/>
    <property type="match status" value="1"/>
</dbReference>
<proteinExistence type="predicted"/>
<gene>
    <name evidence="3" type="ORF">DLD82_00565</name>
</gene>
<organism evidence="3 4">
    <name type="scientific">Methanospirillum stamsii</name>
    <dbReference type="NCBI Taxonomy" id="1277351"/>
    <lineage>
        <taxon>Archaea</taxon>
        <taxon>Methanobacteriati</taxon>
        <taxon>Methanobacteriota</taxon>
        <taxon>Stenosarchaea group</taxon>
        <taxon>Methanomicrobia</taxon>
        <taxon>Methanomicrobiales</taxon>
        <taxon>Methanospirillaceae</taxon>
        <taxon>Methanospirillum</taxon>
    </lineage>
</organism>
<accession>A0A2V2NCL6</accession>
<keyword evidence="1" id="KW-0479">Metal-binding</keyword>
<dbReference type="PROSITE" id="PS50966">
    <property type="entry name" value="ZF_SWIM"/>
    <property type="match status" value="1"/>
</dbReference>
<dbReference type="InterPro" id="IPR007527">
    <property type="entry name" value="Znf_SWIM"/>
</dbReference>
<comment type="caution">
    <text evidence="3">The sequence shown here is derived from an EMBL/GenBank/DDBJ whole genome shotgun (WGS) entry which is preliminary data.</text>
</comment>
<dbReference type="Proteomes" id="UP000245934">
    <property type="component" value="Unassembled WGS sequence"/>
</dbReference>
<dbReference type="PANTHER" id="PTHR38133:SF1">
    <property type="entry name" value="SLR1429 PROTEIN"/>
    <property type="match status" value="1"/>
</dbReference>
<evidence type="ECO:0000313" key="3">
    <source>
        <dbReference type="EMBL" id="PWR76335.1"/>
    </source>
</evidence>
<sequence length="294" mass="32933">MRRKNRWWIKTINDVPPERKLKLKAQIEPVGKTWCSREFIRIMESSAENKRLSKGLLCARKREACRLIIEPGRIKIGISCSGYTIRDVDFVVSQLKDAEWVNLVRIIAADTALSGALISGELSETFVRILQDHKFYFIPSISTGFYAYCSCGDVNNSCIHVIAACYFIAEALDENPWLLFYIRGKSREEIIQAVKKIRPGSDLPKISVPQTVQSGFLSSGITIPKTENPVGFFTFEGDGPVEPVQCNGQEVIPISLLGKAPYSYGQKNLADIISGLYPRIVSYANSVCNSDERK</sequence>
<keyword evidence="4" id="KW-1185">Reference proteome</keyword>
<evidence type="ECO:0000313" key="4">
    <source>
        <dbReference type="Proteomes" id="UP000245934"/>
    </source>
</evidence>
<dbReference type="GO" id="GO:0008270">
    <property type="term" value="F:zinc ion binding"/>
    <property type="evidence" value="ECO:0007669"/>
    <property type="project" value="UniProtKB-KW"/>
</dbReference>
<keyword evidence="1" id="KW-0862">Zinc</keyword>
<feature type="domain" description="SWIM-type" evidence="2">
    <location>
        <begin position="136"/>
        <end position="169"/>
    </location>
</feature>
<name>A0A2V2NCL6_9EURY</name>
<evidence type="ECO:0000256" key="1">
    <source>
        <dbReference type="PROSITE-ProRule" id="PRU00325"/>
    </source>
</evidence>
<dbReference type="RefSeq" id="WP_109939154.1">
    <property type="nucleotide sequence ID" value="NZ_CP176366.1"/>
</dbReference>
<dbReference type="EMBL" id="QGMZ01000001">
    <property type="protein sequence ID" value="PWR76335.1"/>
    <property type="molecule type" value="Genomic_DNA"/>
</dbReference>
<dbReference type="AlphaFoldDB" id="A0A2V2NCL6"/>
<dbReference type="OrthoDB" id="196752at2157"/>